<dbReference type="InterPro" id="IPR013785">
    <property type="entry name" value="Aldolase_TIM"/>
</dbReference>
<keyword evidence="6 11" id="KW-0732">Signal</keyword>
<dbReference type="EMBL" id="ML119112">
    <property type="protein sequence ID" value="RPB15728.1"/>
    <property type="molecule type" value="Genomic_DNA"/>
</dbReference>
<dbReference type="InParanoid" id="A0A3N4L1Y2"/>
<dbReference type="CDD" id="cd14792">
    <property type="entry name" value="GH27"/>
    <property type="match status" value="1"/>
</dbReference>
<keyword evidence="10" id="KW-1015">Disulfide bond</keyword>
<keyword evidence="9 10" id="KW-0326">Glycosidase</keyword>
<feature type="domain" description="Alpha galactosidase C-terminal" evidence="12">
    <location>
        <begin position="358"/>
        <end position="432"/>
    </location>
</feature>
<evidence type="ECO:0000256" key="4">
    <source>
        <dbReference type="ARBA" id="ARBA00009743"/>
    </source>
</evidence>
<dbReference type="InterPro" id="IPR000111">
    <property type="entry name" value="Glyco_hydro_27/36_CS"/>
</dbReference>
<dbReference type="PANTHER" id="PTHR11452">
    <property type="entry name" value="ALPHA-GALACTOSIDASE/ALPHA-N-ACETYLGALACTOSAMINIDASE"/>
    <property type="match status" value="1"/>
</dbReference>
<evidence type="ECO:0000313" key="14">
    <source>
        <dbReference type="Proteomes" id="UP000277580"/>
    </source>
</evidence>
<comment type="function">
    <text evidence="2">Hydrolyzes a variety of simple alpha-D-galactoside as well as more complex molecules such as oligosaccharides and polysaccharides.</text>
</comment>
<dbReference type="InterPro" id="IPR041233">
    <property type="entry name" value="Melibiase_C"/>
</dbReference>
<organism evidence="13 14">
    <name type="scientific">Morchella conica CCBAS932</name>
    <dbReference type="NCBI Taxonomy" id="1392247"/>
    <lineage>
        <taxon>Eukaryota</taxon>
        <taxon>Fungi</taxon>
        <taxon>Dikarya</taxon>
        <taxon>Ascomycota</taxon>
        <taxon>Pezizomycotina</taxon>
        <taxon>Pezizomycetes</taxon>
        <taxon>Pezizales</taxon>
        <taxon>Morchellaceae</taxon>
        <taxon>Morchella</taxon>
    </lineage>
</organism>
<comment type="similarity">
    <text evidence="4 10">Belongs to the glycosyl hydrolase 27 family.</text>
</comment>
<sequence>MRSSTLLALTAHVLTAAALVAKDGKTGKLPALGFNSWNAFRCDIHEDKFLIAAQEIIDLGLKDAGYEYINIDDCWSLLSRDNATKRIQPDLEKFPDGISGTADKVHALGLKIGIYSDAGDLTCAGYPGSLGYEEIDAETWDEWGVDYLKYDNCNVPTNWTDEYQYWPEYWYGDHEDQVGGTPAPAGYDWSTSKTALRYNRMRDALLAQSRTLLYSLCNWGHSHVEQWGNQTGQSWRMWGDIVPIWEGKDDYSWGFMPIINHGVFFLEWSNFWGHNDLDMLEVGNGNLTAEETRTHFGIWAALKSPLLIGTPLDVIPEEDLAVLKNWEILAFNQDPTWGAPALPYKWGINPAWTWNQTHPAEFYSGGSERGIHVFMMNTLNKTVTKSAVWGEIPGLKAGKKYEVTDMWTHKKLGSFSKKLDVKLAAHDTAALLVTEVGGKHPFPKPAGLPKPKIYETKPKRWLAPELI</sequence>
<evidence type="ECO:0000256" key="5">
    <source>
        <dbReference type="ARBA" id="ARBA00022525"/>
    </source>
</evidence>
<dbReference type="SUPFAM" id="SSF51011">
    <property type="entry name" value="Glycosyl hydrolase domain"/>
    <property type="match status" value="1"/>
</dbReference>
<comment type="catalytic activity">
    <reaction evidence="1 10">
        <text>Hydrolysis of terminal, non-reducing alpha-D-galactose residues in alpha-D-galactosides, including galactose oligosaccharides, galactomannans and galactolipids.</text>
        <dbReference type="EC" id="3.2.1.22"/>
    </reaction>
</comment>
<dbReference type="PROSITE" id="PS00512">
    <property type="entry name" value="ALPHA_GALACTOSIDASE"/>
    <property type="match status" value="1"/>
</dbReference>
<keyword evidence="5" id="KW-0964">Secreted</keyword>
<dbReference type="STRING" id="1392247.A0A3N4L1Y2"/>
<comment type="subcellular location">
    <subcellularLocation>
        <location evidence="3">Secreted</location>
    </subcellularLocation>
</comment>
<keyword evidence="7 10" id="KW-0378">Hydrolase</keyword>
<dbReference type="EC" id="3.2.1.22" evidence="10"/>
<evidence type="ECO:0000256" key="3">
    <source>
        <dbReference type="ARBA" id="ARBA00004613"/>
    </source>
</evidence>
<dbReference type="Gene3D" id="2.60.40.1180">
    <property type="entry name" value="Golgi alpha-mannosidase II"/>
    <property type="match status" value="1"/>
</dbReference>
<feature type="chain" id="PRO_5018204925" description="Alpha-galactosidase" evidence="11">
    <location>
        <begin position="19"/>
        <end position="467"/>
    </location>
</feature>
<evidence type="ECO:0000256" key="7">
    <source>
        <dbReference type="ARBA" id="ARBA00022801"/>
    </source>
</evidence>
<evidence type="ECO:0000256" key="10">
    <source>
        <dbReference type="RuleBase" id="RU361168"/>
    </source>
</evidence>
<dbReference type="InterPro" id="IPR017853">
    <property type="entry name" value="GH"/>
</dbReference>
<dbReference type="Pfam" id="PF17801">
    <property type="entry name" value="Melibiase_C"/>
    <property type="match status" value="1"/>
</dbReference>
<evidence type="ECO:0000256" key="6">
    <source>
        <dbReference type="ARBA" id="ARBA00022729"/>
    </source>
</evidence>
<dbReference type="GO" id="GO:0004557">
    <property type="term" value="F:alpha-galactosidase activity"/>
    <property type="evidence" value="ECO:0007669"/>
    <property type="project" value="UniProtKB-EC"/>
</dbReference>
<dbReference type="Proteomes" id="UP000277580">
    <property type="component" value="Unassembled WGS sequence"/>
</dbReference>
<feature type="signal peptide" evidence="11">
    <location>
        <begin position="1"/>
        <end position="18"/>
    </location>
</feature>
<dbReference type="InterPro" id="IPR013780">
    <property type="entry name" value="Glyco_hydro_b"/>
</dbReference>
<dbReference type="Gene3D" id="3.20.20.70">
    <property type="entry name" value="Aldolase class I"/>
    <property type="match status" value="1"/>
</dbReference>
<evidence type="ECO:0000313" key="13">
    <source>
        <dbReference type="EMBL" id="RPB15728.1"/>
    </source>
</evidence>
<reference evidence="13 14" key="1">
    <citation type="journal article" date="2018" name="Nat. Ecol. Evol.">
        <title>Pezizomycetes genomes reveal the molecular basis of ectomycorrhizal truffle lifestyle.</title>
        <authorList>
            <person name="Murat C."/>
            <person name="Payen T."/>
            <person name="Noel B."/>
            <person name="Kuo A."/>
            <person name="Morin E."/>
            <person name="Chen J."/>
            <person name="Kohler A."/>
            <person name="Krizsan K."/>
            <person name="Balestrini R."/>
            <person name="Da Silva C."/>
            <person name="Montanini B."/>
            <person name="Hainaut M."/>
            <person name="Levati E."/>
            <person name="Barry K.W."/>
            <person name="Belfiori B."/>
            <person name="Cichocki N."/>
            <person name="Clum A."/>
            <person name="Dockter R.B."/>
            <person name="Fauchery L."/>
            <person name="Guy J."/>
            <person name="Iotti M."/>
            <person name="Le Tacon F."/>
            <person name="Lindquist E.A."/>
            <person name="Lipzen A."/>
            <person name="Malagnac F."/>
            <person name="Mello A."/>
            <person name="Molinier V."/>
            <person name="Miyauchi S."/>
            <person name="Poulain J."/>
            <person name="Riccioni C."/>
            <person name="Rubini A."/>
            <person name="Sitrit Y."/>
            <person name="Splivallo R."/>
            <person name="Traeger S."/>
            <person name="Wang M."/>
            <person name="Zifcakova L."/>
            <person name="Wipf D."/>
            <person name="Zambonelli A."/>
            <person name="Paolocci F."/>
            <person name="Nowrousian M."/>
            <person name="Ottonello S."/>
            <person name="Baldrian P."/>
            <person name="Spatafora J.W."/>
            <person name="Henrissat B."/>
            <person name="Nagy L.G."/>
            <person name="Aury J.M."/>
            <person name="Wincker P."/>
            <person name="Grigoriev I.V."/>
            <person name="Bonfante P."/>
            <person name="Martin F.M."/>
        </authorList>
    </citation>
    <scope>NUCLEOTIDE SEQUENCE [LARGE SCALE GENOMIC DNA]</scope>
    <source>
        <strain evidence="13 14">CCBAS932</strain>
    </source>
</reference>
<keyword evidence="14" id="KW-1185">Reference proteome</keyword>
<dbReference type="GO" id="GO:0005576">
    <property type="term" value="C:extracellular region"/>
    <property type="evidence" value="ECO:0007669"/>
    <property type="project" value="UniProtKB-SubCell"/>
</dbReference>
<evidence type="ECO:0000256" key="9">
    <source>
        <dbReference type="ARBA" id="ARBA00023295"/>
    </source>
</evidence>
<dbReference type="GO" id="GO:0005975">
    <property type="term" value="P:carbohydrate metabolic process"/>
    <property type="evidence" value="ECO:0007669"/>
    <property type="project" value="InterPro"/>
</dbReference>
<evidence type="ECO:0000256" key="2">
    <source>
        <dbReference type="ARBA" id="ARBA00003969"/>
    </source>
</evidence>
<protein>
    <recommendedName>
        <fullName evidence="10">Alpha-galactosidase</fullName>
        <ecNumber evidence="10">3.2.1.22</ecNumber>
    </recommendedName>
    <alternativeName>
        <fullName evidence="10">Melibiase</fullName>
    </alternativeName>
</protein>
<dbReference type="PRINTS" id="PR00740">
    <property type="entry name" value="GLHYDRLASE27"/>
</dbReference>
<evidence type="ECO:0000259" key="12">
    <source>
        <dbReference type="Pfam" id="PF17801"/>
    </source>
</evidence>
<dbReference type="SUPFAM" id="SSF51445">
    <property type="entry name" value="(Trans)glycosidases"/>
    <property type="match status" value="1"/>
</dbReference>
<dbReference type="AlphaFoldDB" id="A0A3N4L1Y2"/>
<evidence type="ECO:0000256" key="8">
    <source>
        <dbReference type="ARBA" id="ARBA00023180"/>
    </source>
</evidence>
<dbReference type="PANTHER" id="PTHR11452:SF61">
    <property type="entry name" value="ALPHA-GALACTOSIDASE B-RELATED"/>
    <property type="match status" value="1"/>
</dbReference>
<keyword evidence="8" id="KW-0325">Glycoprotein</keyword>
<dbReference type="OrthoDB" id="5795902at2759"/>
<name>A0A3N4L1Y2_9PEZI</name>
<dbReference type="InterPro" id="IPR002241">
    <property type="entry name" value="Glyco_hydro_27"/>
</dbReference>
<gene>
    <name evidence="13" type="ORF">P167DRAFT_533110</name>
</gene>
<dbReference type="Pfam" id="PF16499">
    <property type="entry name" value="Melibiase_2"/>
    <property type="match status" value="2"/>
</dbReference>
<proteinExistence type="inferred from homology"/>
<accession>A0A3N4L1Y2</accession>
<evidence type="ECO:0000256" key="1">
    <source>
        <dbReference type="ARBA" id="ARBA00001255"/>
    </source>
</evidence>
<evidence type="ECO:0000256" key="11">
    <source>
        <dbReference type="SAM" id="SignalP"/>
    </source>
</evidence>